<keyword evidence="8 12" id="KW-0808">Transferase</keyword>
<gene>
    <name evidence="15" type="ORF">SAMN02746089_00030</name>
</gene>
<dbReference type="GO" id="GO:0005737">
    <property type="term" value="C:cytoplasm"/>
    <property type="evidence" value="ECO:0007669"/>
    <property type="project" value="UniProtKB-SubCell"/>
</dbReference>
<evidence type="ECO:0000256" key="3">
    <source>
        <dbReference type="ARBA" id="ARBA00012328"/>
    </source>
</evidence>
<organism evidence="15 16">
    <name type="scientific">Caldanaerobius fijiensis DSM 17918</name>
    <dbReference type="NCBI Taxonomy" id="1121256"/>
    <lineage>
        <taxon>Bacteria</taxon>
        <taxon>Bacillati</taxon>
        <taxon>Bacillota</taxon>
        <taxon>Clostridia</taxon>
        <taxon>Thermoanaerobacterales</taxon>
        <taxon>Thermoanaerobacteraceae</taxon>
        <taxon>Caldanaerobius</taxon>
    </lineage>
</organism>
<dbReference type="SUPFAM" id="SSF75217">
    <property type="entry name" value="alpha/beta knot"/>
    <property type="match status" value="1"/>
</dbReference>
<name>A0A1M4SEK2_9THEO</name>
<dbReference type="RefSeq" id="WP_073341069.1">
    <property type="nucleotide sequence ID" value="NZ_FQVH01000001.1"/>
</dbReference>
<dbReference type="GO" id="GO:0070042">
    <property type="term" value="F:rRNA (uridine-N3-)-methyltransferase activity"/>
    <property type="evidence" value="ECO:0007669"/>
    <property type="project" value="TreeGrafter"/>
</dbReference>
<feature type="domain" description="Ribosomal RNA small subunit methyltransferase E methyltransferase" evidence="13">
    <location>
        <begin position="72"/>
        <end position="236"/>
    </location>
</feature>
<dbReference type="InterPro" id="IPR015947">
    <property type="entry name" value="PUA-like_sf"/>
</dbReference>
<evidence type="ECO:0000256" key="4">
    <source>
        <dbReference type="ARBA" id="ARBA00013673"/>
    </source>
</evidence>
<dbReference type="SUPFAM" id="SSF88697">
    <property type="entry name" value="PUA domain-like"/>
    <property type="match status" value="1"/>
</dbReference>
<comment type="catalytic activity">
    <reaction evidence="11 12">
        <text>uridine(1498) in 16S rRNA + S-adenosyl-L-methionine = N(3)-methyluridine(1498) in 16S rRNA + S-adenosyl-L-homocysteine + H(+)</text>
        <dbReference type="Rhea" id="RHEA:42920"/>
        <dbReference type="Rhea" id="RHEA-COMP:10283"/>
        <dbReference type="Rhea" id="RHEA-COMP:10284"/>
        <dbReference type="ChEBI" id="CHEBI:15378"/>
        <dbReference type="ChEBI" id="CHEBI:57856"/>
        <dbReference type="ChEBI" id="CHEBI:59789"/>
        <dbReference type="ChEBI" id="CHEBI:65315"/>
        <dbReference type="ChEBI" id="CHEBI:74502"/>
        <dbReference type="EC" id="2.1.1.193"/>
    </reaction>
</comment>
<evidence type="ECO:0000256" key="11">
    <source>
        <dbReference type="ARBA" id="ARBA00047944"/>
    </source>
</evidence>
<evidence type="ECO:0000256" key="9">
    <source>
        <dbReference type="ARBA" id="ARBA00022691"/>
    </source>
</evidence>
<dbReference type="InterPro" id="IPR046886">
    <property type="entry name" value="RsmE_MTase_dom"/>
</dbReference>
<dbReference type="EMBL" id="FQVH01000001">
    <property type="protein sequence ID" value="SHE30673.1"/>
    <property type="molecule type" value="Genomic_DNA"/>
</dbReference>
<dbReference type="CDD" id="cd18084">
    <property type="entry name" value="RsmE-like"/>
    <property type="match status" value="1"/>
</dbReference>
<accession>A0A1M4SEK2</accession>
<keyword evidence="16" id="KW-1185">Reference proteome</keyword>
<keyword evidence="5 12" id="KW-0963">Cytoplasm</keyword>
<keyword evidence="7 12" id="KW-0489">Methyltransferase</keyword>
<keyword evidence="6 12" id="KW-0698">rRNA processing</keyword>
<dbReference type="PANTHER" id="PTHR30027">
    <property type="entry name" value="RIBOSOMAL RNA SMALL SUBUNIT METHYLTRANSFERASE E"/>
    <property type="match status" value="1"/>
</dbReference>
<dbReference type="STRING" id="1121256.SAMN02746089_00030"/>
<dbReference type="Gene3D" id="3.40.1280.10">
    <property type="match status" value="1"/>
</dbReference>
<dbReference type="Pfam" id="PF20260">
    <property type="entry name" value="PUA_4"/>
    <property type="match status" value="1"/>
</dbReference>
<dbReference type="Proteomes" id="UP000184088">
    <property type="component" value="Unassembled WGS sequence"/>
</dbReference>
<dbReference type="PANTHER" id="PTHR30027:SF3">
    <property type="entry name" value="16S RRNA (URACIL(1498)-N(3))-METHYLTRANSFERASE"/>
    <property type="match status" value="1"/>
</dbReference>
<dbReference type="PIRSF" id="PIRSF015601">
    <property type="entry name" value="MTase_slr0722"/>
    <property type="match status" value="1"/>
</dbReference>
<keyword evidence="9 12" id="KW-0949">S-adenosyl-L-methionine</keyword>
<evidence type="ECO:0000259" key="13">
    <source>
        <dbReference type="Pfam" id="PF04452"/>
    </source>
</evidence>
<proteinExistence type="inferred from homology"/>
<dbReference type="InterPro" id="IPR029026">
    <property type="entry name" value="tRNA_m1G_MTases_N"/>
</dbReference>
<evidence type="ECO:0000256" key="10">
    <source>
        <dbReference type="ARBA" id="ARBA00025699"/>
    </source>
</evidence>
<sequence>MHKFFVPPQNIFDDKVVIEDKEDFNHFKVLHIKKGESIIVSDGMGNDYEAEVYKIDKDKVTAKIVNILPPVESNIDVTLYQALPKSTKMDLIVQKCTELGINSIVPVITERVVVKWDDNSSKLNRWRRIAYESSKQCRRSRIPQVHEPMSFEELLNLIPTYDIFILPYETENVVHLKDIMRADNNFKKIGIFIGPEGGFSNCEIIKATEKGARVVTLGSRILRTETAGFVTVSIIMYEMGDIG</sequence>
<comment type="similarity">
    <text evidence="2 12">Belongs to the RNA methyltransferase RsmE family.</text>
</comment>
<reference evidence="15 16" key="1">
    <citation type="submission" date="2016-11" db="EMBL/GenBank/DDBJ databases">
        <authorList>
            <person name="Jaros S."/>
            <person name="Januszkiewicz K."/>
            <person name="Wedrychowicz H."/>
        </authorList>
    </citation>
    <scope>NUCLEOTIDE SEQUENCE [LARGE SCALE GENOMIC DNA]</scope>
    <source>
        <strain evidence="15 16">DSM 17918</strain>
    </source>
</reference>
<dbReference type="EC" id="2.1.1.193" evidence="3 12"/>
<evidence type="ECO:0000256" key="1">
    <source>
        <dbReference type="ARBA" id="ARBA00004496"/>
    </source>
</evidence>
<dbReference type="InterPro" id="IPR046887">
    <property type="entry name" value="RsmE_PUA-like"/>
</dbReference>
<feature type="domain" description="Ribosomal RNA small subunit methyltransferase E PUA-like" evidence="14">
    <location>
        <begin position="20"/>
        <end position="64"/>
    </location>
</feature>
<dbReference type="InterPro" id="IPR029028">
    <property type="entry name" value="Alpha/beta_knot_MTases"/>
</dbReference>
<comment type="subcellular location">
    <subcellularLocation>
        <location evidence="1 12">Cytoplasm</location>
    </subcellularLocation>
</comment>
<dbReference type="OrthoDB" id="9815641at2"/>
<comment type="function">
    <text evidence="10 12">Specifically methylates the N3 position of the uracil ring of uridine 1498 (m3U1498) in 16S rRNA. Acts on the fully assembled 30S ribosomal subunit.</text>
</comment>
<evidence type="ECO:0000256" key="7">
    <source>
        <dbReference type="ARBA" id="ARBA00022603"/>
    </source>
</evidence>
<dbReference type="Pfam" id="PF04452">
    <property type="entry name" value="Methyltrans_RNA"/>
    <property type="match status" value="1"/>
</dbReference>
<dbReference type="GO" id="GO:0070475">
    <property type="term" value="P:rRNA base methylation"/>
    <property type="evidence" value="ECO:0007669"/>
    <property type="project" value="TreeGrafter"/>
</dbReference>
<evidence type="ECO:0000313" key="15">
    <source>
        <dbReference type="EMBL" id="SHE30673.1"/>
    </source>
</evidence>
<evidence type="ECO:0000256" key="2">
    <source>
        <dbReference type="ARBA" id="ARBA00005528"/>
    </source>
</evidence>
<evidence type="ECO:0000256" key="5">
    <source>
        <dbReference type="ARBA" id="ARBA00022490"/>
    </source>
</evidence>
<evidence type="ECO:0000259" key="14">
    <source>
        <dbReference type="Pfam" id="PF20260"/>
    </source>
</evidence>
<evidence type="ECO:0000256" key="6">
    <source>
        <dbReference type="ARBA" id="ARBA00022552"/>
    </source>
</evidence>
<evidence type="ECO:0000256" key="8">
    <source>
        <dbReference type="ARBA" id="ARBA00022679"/>
    </source>
</evidence>
<dbReference type="InterPro" id="IPR006700">
    <property type="entry name" value="RsmE"/>
</dbReference>
<evidence type="ECO:0000313" key="16">
    <source>
        <dbReference type="Proteomes" id="UP000184088"/>
    </source>
</evidence>
<dbReference type="NCBIfam" id="TIGR00046">
    <property type="entry name" value="RsmE family RNA methyltransferase"/>
    <property type="match status" value="1"/>
</dbReference>
<dbReference type="AlphaFoldDB" id="A0A1M4SEK2"/>
<evidence type="ECO:0000256" key="12">
    <source>
        <dbReference type="PIRNR" id="PIRNR015601"/>
    </source>
</evidence>
<protein>
    <recommendedName>
        <fullName evidence="4 12">Ribosomal RNA small subunit methyltransferase E</fullName>
        <ecNumber evidence="3 12">2.1.1.193</ecNumber>
    </recommendedName>
</protein>